<keyword evidence="2" id="KW-0812">Transmembrane</keyword>
<feature type="transmembrane region" description="Helical" evidence="2">
    <location>
        <begin position="330"/>
        <end position="349"/>
    </location>
</feature>
<evidence type="ECO:0000256" key="1">
    <source>
        <dbReference type="SAM" id="Coils"/>
    </source>
</evidence>
<dbReference type="Proteomes" id="UP000727490">
    <property type="component" value="Unassembled WGS sequence"/>
</dbReference>
<sequence length="645" mass="75646">MYQASLYVKSFNLFLSKFNKSLFVYASFSFTIALTFLYTQEIKGVQIELDNIQTERIISIADLEFLEDQTKELNFEQVSQDEGLKLFTTNPEFTKGNFNPDYTYWIKISIVPYIDLEKTWLLEFYDQSIDRIEGYIPRVDGSIEKIVMGSSVPFSQRTFKHKNYHVIVPKEIKEESTFFFKITSSQKADVRIAIRSYDRFIYYALNEYLFYGLFYGMISIIAFYNLIVFLAVRELKYVYYIFYVISVSLFTMSLDGIGYQFLWPNTPEFNKISNGVFSFSLIFWAILFTIRFLNTLKRAKTLHYALLGSLILKSFYFVSGIVFNLKYFDIGYYDVLPFLLIFITGIYIWSKGHQVARLFVVAYGVLFLGALIKLFANLAIIEHNTAVYYSLHFAFLLEMILLSFALGDRIRIMKDIRDRALKRSLNQYKENIALKEKVNKELELKVKERTLELERKNSLLETYNKQLTEMDEQIKKMNSNLDKDNWKLKSSIKASLKARLTNKSLTFEEFKNVFPDASSCYRYLENLKWGAGFTCRKCNGNNYSKGPKTFTRRCSKCGFIDSVTAGTVFHRIRFPIDKAFYIAYTVISDSETKTLDQLSELLDLRKNTVWSFKKKVKQNIDPDHYEKELTWDELISDIGEKISKT</sequence>
<gene>
    <name evidence="6" type="ORF">EGN73_12775</name>
</gene>
<dbReference type="Pfam" id="PF07695">
    <property type="entry name" value="7TMR-DISM_7TM"/>
    <property type="match status" value="1"/>
</dbReference>
<feature type="transmembrane region" description="Helical" evidence="2">
    <location>
        <begin position="387"/>
        <end position="407"/>
    </location>
</feature>
<dbReference type="Pfam" id="PF12760">
    <property type="entry name" value="Zn_ribbon_IS1595"/>
    <property type="match status" value="1"/>
</dbReference>
<dbReference type="EMBL" id="RPHB01000005">
    <property type="protein sequence ID" value="MBW3468679.1"/>
    <property type="molecule type" value="Genomic_DNA"/>
</dbReference>
<accession>A0A951IYS5</accession>
<dbReference type="InterPro" id="IPR011622">
    <property type="entry name" value="7TMR_DISM_rcpt_extracell_dom2"/>
</dbReference>
<keyword evidence="2" id="KW-0472">Membrane</keyword>
<evidence type="ECO:0000313" key="6">
    <source>
        <dbReference type="EMBL" id="MBW3468679.1"/>
    </source>
</evidence>
<dbReference type="Gene3D" id="2.60.40.2380">
    <property type="match status" value="1"/>
</dbReference>
<dbReference type="InterPro" id="IPR011623">
    <property type="entry name" value="7TMR_DISM_rcpt_extracell_dom1"/>
</dbReference>
<feature type="transmembrane region" description="Helical" evidence="2">
    <location>
        <begin position="239"/>
        <end position="263"/>
    </location>
</feature>
<feature type="transmembrane region" description="Helical" evidence="2">
    <location>
        <begin position="275"/>
        <end position="293"/>
    </location>
</feature>
<evidence type="ECO:0000313" key="7">
    <source>
        <dbReference type="Proteomes" id="UP000727490"/>
    </source>
</evidence>
<feature type="domain" description="7TM-DISM receptor extracellular" evidence="4">
    <location>
        <begin position="62"/>
        <end position="194"/>
    </location>
</feature>
<feature type="transmembrane region" description="Helical" evidence="2">
    <location>
        <begin position="305"/>
        <end position="324"/>
    </location>
</feature>
<reference evidence="6 7" key="1">
    <citation type="journal article" date="2020" name="Syst. Appl. Microbiol.">
        <title>Arthrospiribacter ruber gen. nov., sp. nov., a novel bacterium isolated from Arthrospira cultures.</title>
        <authorList>
            <person name="Waleron M."/>
            <person name="Misztak A."/>
            <person name="Waleron M.M."/>
            <person name="Furmaniak M."/>
            <person name="Mrozik A."/>
            <person name="Waleron K."/>
        </authorList>
    </citation>
    <scope>NUCLEOTIDE SEQUENCE [LARGE SCALE GENOMIC DNA]</scope>
    <source>
        <strain evidence="6 7">DPMB0001</strain>
    </source>
</reference>
<keyword evidence="1" id="KW-0175">Coiled coil</keyword>
<dbReference type="InterPro" id="IPR024442">
    <property type="entry name" value="Transposase_Zn_ribbon"/>
</dbReference>
<keyword evidence="7" id="KW-1185">Reference proteome</keyword>
<feature type="coiled-coil region" evidence="1">
    <location>
        <begin position="425"/>
        <end position="480"/>
    </location>
</feature>
<feature type="domain" description="7TM-DISM receptor extracellular" evidence="3">
    <location>
        <begin position="207"/>
        <end position="409"/>
    </location>
</feature>
<evidence type="ECO:0000259" key="3">
    <source>
        <dbReference type="Pfam" id="PF07695"/>
    </source>
</evidence>
<feature type="transmembrane region" description="Helical" evidence="2">
    <location>
        <begin position="21"/>
        <end position="39"/>
    </location>
</feature>
<protein>
    <submittedName>
        <fullName evidence="6">Receptor</fullName>
    </submittedName>
</protein>
<comment type="caution">
    <text evidence="6">The sequence shown here is derived from an EMBL/GenBank/DDBJ whole genome shotgun (WGS) entry which is preliminary data.</text>
</comment>
<evidence type="ECO:0000259" key="4">
    <source>
        <dbReference type="Pfam" id="PF07696"/>
    </source>
</evidence>
<feature type="domain" description="Transposase zinc-ribbon" evidence="5">
    <location>
        <begin position="518"/>
        <end position="558"/>
    </location>
</feature>
<evidence type="ECO:0000256" key="2">
    <source>
        <dbReference type="SAM" id="Phobius"/>
    </source>
</evidence>
<feature type="transmembrane region" description="Helical" evidence="2">
    <location>
        <begin position="361"/>
        <end position="381"/>
    </location>
</feature>
<evidence type="ECO:0000259" key="5">
    <source>
        <dbReference type="Pfam" id="PF12760"/>
    </source>
</evidence>
<name>A0A951IYS5_9BACT</name>
<proteinExistence type="predicted"/>
<dbReference type="Pfam" id="PF07696">
    <property type="entry name" value="7TMR-DISMED2"/>
    <property type="match status" value="1"/>
</dbReference>
<feature type="transmembrane region" description="Helical" evidence="2">
    <location>
        <begin position="208"/>
        <end position="232"/>
    </location>
</feature>
<keyword evidence="2" id="KW-1133">Transmembrane helix</keyword>
<keyword evidence="6" id="KW-0675">Receptor</keyword>
<dbReference type="AlphaFoldDB" id="A0A951IYS5"/>
<organism evidence="6 7">
    <name type="scientific">Arthrospiribacter ruber</name>
    <dbReference type="NCBI Taxonomy" id="2487934"/>
    <lineage>
        <taxon>Bacteria</taxon>
        <taxon>Pseudomonadati</taxon>
        <taxon>Bacteroidota</taxon>
        <taxon>Cytophagia</taxon>
        <taxon>Cytophagales</taxon>
        <taxon>Cyclobacteriaceae</taxon>
        <taxon>Arthrospiribacter</taxon>
    </lineage>
</organism>